<dbReference type="InterPro" id="IPR013830">
    <property type="entry name" value="SGNH_hydro"/>
</dbReference>
<protein>
    <submittedName>
        <fullName evidence="2">SGNH/GDSL hydrolase family protein</fullName>
    </submittedName>
</protein>
<evidence type="ECO:0000259" key="1">
    <source>
        <dbReference type="Pfam" id="PF13472"/>
    </source>
</evidence>
<reference evidence="2 3" key="1">
    <citation type="submission" date="2019-05" db="EMBL/GenBank/DDBJ databases">
        <title>Verrucobacter flavum gen. nov., sp. nov. a new member of the family Verrucomicrobiaceae.</title>
        <authorList>
            <person name="Szuroczki S."/>
            <person name="Abbaszade G."/>
            <person name="Szabo A."/>
            <person name="Felfoldi T."/>
            <person name="Schumann P."/>
            <person name="Boka K."/>
            <person name="Keki Z."/>
            <person name="Toumi M."/>
            <person name="Toth E."/>
        </authorList>
    </citation>
    <scope>NUCLEOTIDE SEQUENCE [LARGE SCALE GENOMIC DNA]</scope>
    <source>
        <strain evidence="2 3">MG-N-17</strain>
    </source>
</reference>
<dbReference type="OrthoDB" id="26855at2"/>
<feature type="domain" description="SGNH hydrolase-type esterase" evidence="1">
    <location>
        <begin position="309"/>
        <end position="493"/>
    </location>
</feature>
<keyword evidence="2" id="KW-0378">Hydrolase</keyword>
<comment type="caution">
    <text evidence="2">The sequence shown here is derived from an EMBL/GenBank/DDBJ whole genome shotgun (WGS) entry which is preliminary data.</text>
</comment>
<dbReference type="Pfam" id="PF13472">
    <property type="entry name" value="Lipase_GDSL_2"/>
    <property type="match status" value="1"/>
</dbReference>
<dbReference type="AlphaFoldDB" id="A0A5R8KDF1"/>
<evidence type="ECO:0000313" key="3">
    <source>
        <dbReference type="Proteomes" id="UP000306196"/>
    </source>
</evidence>
<evidence type="ECO:0000313" key="2">
    <source>
        <dbReference type="EMBL" id="TLD69609.1"/>
    </source>
</evidence>
<proteinExistence type="predicted"/>
<dbReference type="EMBL" id="VAUV01000012">
    <property type="protein sequence ID" value="TLD69609.1"/>
    <property type="molecule type" value="Genomic_DNA"/>
</dbReference>
<keyword evidence="3" id="KW-1185">Reference proteome</keyword>
<sequence>MASWKAKFSFITRRGRTGNMAQRGDGSRLPWRKGADWCFFQVVHERRWMWRRLLLSMNFSINRRFVLMALAGASLAGFCVPMFAKAEAAFVVAGDWKVEVRTMTVNGLIEVEPVTEVSVVDEMHAGIPVFAPDSAGWAKGLRLLQVRAQETTTPGIFAPGSVVVKSAKLGDQPSKTFQRGTDFEIDEVWGTIGRLEGGAIEAKQPLLISYRYHPLRLDAVVADATGKLKVLKGTPLAAAPLAPEPGEGETLLGRIWLPGKVEKLTQANLFPLLEKAYPEPVGLSANTEKNLPKTLAKLRSGELVKILAWGDSVTASNYLPNREQDAWQHQFVKRLKEKYPKANIELVTEAWGGKNTAAYLAEPPGAEHNYAEKVLALKPDLVVSEFVNDARLLRKHVNERYGRLLADFQGIGAEWIILTPHYTYTEWMGFSSEREVDEDPREYVTALREFGEVNRVVIADGAARYGRLWRQGMPYSALMLNSLNHPDARGMKIFADALMAVFP</sequence>
<name>A0A5R8KDF1_9BACT</name>
<dbReference type="InterPro" id="IPR036514">
    <property type="entry name" value="SGNH_hydro_sf"/>
</dbReference>
<accession>A0A5R8KDF1</accession>
<dbReference type="Gene3D" id="3.40.50.1110">
    <property type="entry name" value="SGNH hydrolase"/>
    <property type="match status" value="1"/>
</dbReference>
<organism evidence="2 3">
    <name type="scientific">Phragmitibacter flavus</name>
    <dbReference type="NCBI Taxonomy" id="2576071"/>
    <lineage>
        <taxon>Bacteria</taxon>
        <taxon>Pseudomonadati</taxon>
        <taxon>Verrucomicrobiota</taxon>
        <taxon>Verrucomicrobiia</taxon>
        <taxon>Verrucomicrobiales</taxon>
        <taxon>Verrucomicrobiaceae</taxon>
        <taxon>Phragmitibacter</taxon>
    </lineage>
</organism>
<gene>
    <name evidence="2" type="ORF">FEM03_16765</name>
</gene>
<dbReference type="GO" id="GO:0016788">
    <property type="term" value="F:hydrolase activity, acting on ester bonds"/>
    <property type="evidence" value="ECO:0007669"/>
    <property type="project" value="UniProtKB-ARBA"/>
</dbReference>
<dbReference type="SUPFAM" id="SSF52266">
    <property type="entry name" value="SGNH hydrolase"/>
    <property type="match status" value="1"/>
</dbReference>
<dbReference type="Proteomes" id="UP000306196">
    <property type="component" value="Unassembled WGS sequence"/>
</dbReference>
<dbReference type="CDD" id="cd00229">
    <property type="entry name" value="SGNH_hydrolase"/>
    <property type="match status" value="1"/>
</dbReference>